<name>A0ABS7Z5D1_9SPHI</name>
<evidence type="ECO:0008006" key="4">
    <source>
        <dbReference type="Google" id="ProtNLM"/>
    </source>
</evidence>
<feature type="chain" id="PRO_5046819370" description="LTXXQ motif family protein" evidence="1">
    <location>
        <begin position="21"/>
        <end position="128"/>
    </location>
</feature>
<feature type="signal peptide" evidence="1">
    <location>
        <begin position="1"/>
        <end position="20"/>
    </location>
</feature>
<evidence type="ECO:0000313" key="2">
    <source>
        <dbReference type="EMBL" id="MCA5005391.1"/>
    </source>
</evidence>
<accession>A0ABS7Z5D1</accession>
<organism evidence="2 3">
    <name type="scientific">Sphingobacterium bovistauri</name>
    <dbReference type="NCBI Taxonomy" id="2781959"/>
    <lineage>
        <taxon>Bacteria</taxon>
        <taxon>Pseudomonadati</taxon>
        <taxon>Bacteroidota</taxon>
        <taxon>Sphingobacteriia</taxon>
        <taxon>Sphingobacteriales</taxon>
        <taxon>Sphingobacteriaceae</taxon>
        <taxon>Sphingobacterium</taxon>
    </lineage>
</organism>
<keyword evidence="1" id="KW-0732">Signal</keyword>
<reference evidence="2" key="1">
    <citation type="submission" date="2020-10" db="EMBL/GenBank/DDBJ databases">
        <authorList>
            <person name="Lu T."/>
            <person name="Wang Q."/>
            <person name="Han X."/>
        </authorList>
    </citation>
    <scope>NUCLEOTIDE SEQUENCE</scope>
    <source>
        <strain evidence="2">WQ 366</strain>
    </source>
</reference>
<comment type="caution">
    <text evidence="2">The sequence shown here is derived from an EMBL/GenBank/DDBJ whole genome shotgun (WGS) entry which is preliminary data.</text>
</comment>
<evidence type="ECO:0000313" key="3">
    <source>
        <dbReference type="Proteomes" id="UP001165302"/>
    </source>
</evidence>
<proteinExistence type="predicted"/>
<protein>
    <recommendedName>
        <fullName evidence="4">LTXXQ motif family protein</fullName>
    </recommendedName>
</protein>
<dbReference type="EMBL" id="JADEYP010000015">
    <property type="protein sequence ID" value="MCA5005391.1"/>
    <property type="molecule type" value="Genomic_DNA"/>
</dbReference>
<gene>
    <name evidence="2" type="ORF">IPZ78_09520</name>
</gene>
<keyword evidence="3" id="KW-1185">Reference proteome</keyword>
<sequence>MKKLILTGLSFLFAITLTFAQDINPETKAKQKVDELTQVLTLNEDQQSAILTVVLEKITATQAIQADTSLAPEVAKQQIEVAKVTALQKISEQLNDDQKIAFAKYLEEKHAKKEEEQGEQKEEENNNN</sequence>
<dbReference type="Proteomes" id="UP001165302">
    <property type="component" value="Unassembled WGS sequence"/>
</dbReference>
<evidence type="ECO:0000256" key="1">
    <source>
        <dbReference type="SAM" id="SignalP"/>
    </source>
</evidence>
<dbReference type="RefSeq" id="WP_225553068.1">
    <property type="nucleotide sequence ID" value="NZ_JADEYP010000015.1"/>
</dbReference>